<dbReference type="CDD" id="cd00075">
    <property type="entry name" value="HATPase"/>
    <property type="match status" value="1"/>
</dbReference>
<sequence>MKKIDVYKLELKILILFVAAIILTFITMMLLSLLVHITQNILIVEFRVDLDTYNASFILGQMKQFKSVTYCIVFVLWFHLLFRKKVVCFLQINETIQDIAKGDFKTRISNDYKNEYGSLATLSSNINIIMDKFTLAIADERRAEQTKIDLITSVSHDLRTPLTSIIGYLQLVDNDEYQNEFILRSYINIALTKSKALKVLIDDLFELTTLDNYGIKISKNKINIIELIKQLAIEHRLNFKKANIECRLNVIDEKIYVMGDSNKLVRAFENLIFNCIKYSKFSRFMDIIVTKIGFYAVLEFINYGEQIPPMELPYIFERFYRVDKARSQETGGSGLGLAITKNIIELHDGKIEVTSNASRTEFKVVIPLWLQ</sequence>
<dbReference type="OrthoDB" id="9792991at2"/>
<evidence type="ECO:0000256" key="9">
    <source>
        <dbReference type="ARBA" id="ARBA00022777"/>
    </source>
</evidence>
<evidence type="ECO:0000256" key="11">
    <source>
        <dbReference type="ARBA" id="ARBA00022989"/>
    </source>
</evidence>
<dbReference type="GO" id="GO:0005886">
    <property type="term" value="C:plasma membrane"/>
    <property type="evidence" value="ECO:0007669"/>
    <property type="project" value="UniProtKB-SubCell"/>
</dbReference>
<evidence type="ECO:0000259" key="15">
    <source>
        <dbReference type="PROSITE" id="PS50109"/>
    </source>
</evidence>
<keyword evidence="8" id="KW-0547">Nucleotide-binding</keyword>
<dbReference type="InterPro" id="IPR036890">
    <property type="entry name" value="HATPase_C_sf"/>
</dbReference>
<comment type="catalytic activity">
    <reaction evidence="1">
        <text>ATP + protein L-histidine = ADP + protein N-phospho-L-histidine.</text>
        <dbReference type="EC" id="2.7.13.3"/>
    </reaction>
</comment>
<evidence type="ECO:0000313" key="16">
    <source>
        <dbReference type="EMBL" id="SMC29351.1"/>
    </source>
</evidence>
<evidence type="ECO:0000256" key="4">
    <source>
        <dbReference type="ARBA" id="ARBA00022475"/>
    </source>
</evidence>
<name>A0A1W1Y0P1_9CLOT</name>
<keyword evidence="10" id="KW-0067">ATP-binding</keyword>
<dbReference type="InterPro" id="IPR005467">
    <property type="entry name" value="His_kinase_dom"/>
</dbReference>
<keyword evidence="9" id="KW-0418">Kinase</keyword>
<dbReference type="EC" id="2.7.13.3" evidence="3"/>
<keyword evidence="13 14" id="KW-0472">Membrane</keyword>
<evidence type="ECO:0000256" key="13">
    <source>
        <dbReference type="ARBA" id="ARBA00023136"/>
    </source>
</evidence>
<evidence type="ECO:0000256" key="7">
    <source>
        <dbReference type="ARBA" id="ARBA00022692"/>
    </source>
</evidence>
<dbReference type="FunFam" id="3.30.565.10:FF:000013">
    <property type="entry name" value="Two-component sensor histidine kinase"/>
    <property type="match status" value="1"/>
</dbReference>
<dbReference type="SMART" id="SM00388">
    <property type="entry name" value="HisKA"/>
    <property type="match status" value="1"/>
</dbReference>
<evidence type="ECO:0000256" key="3">
    <source>
        <dbReference type="ARBA" id="ARBA00012438"/>
    </source>
</evidence>
<dbReference type="PRINTS" id="PR00344">
    <property type="entry name" value="BCTRLSENSOR"/>
</dbReference>
<keyword evidence="5" id="KW-0597">Phosphoprotein</keyword>
<evidence type="ECO:0000256" key="14">
    <source>
        <dbReference type="SAM" id="Phobius"/>
    </source>
</evidence>
<gene>
    <name evidence="16" type="ORF">SAMN02745134_03862</name>
</gene>
<dbReference type="PANTHER" id="PTHR45528">
    <property type="entry name" value="SENSOR HISTIDINE KINASE CPXA"/>
    <property type="match status" value="1"/>
</dbReference>
<evidence type="ECO:0000313" key="17">
    <source>
        <dbReference type="Proteomes" id="UP000192468"/>
    </source>
</evidence>
<evidence type="ECO:0000256" key="6">
    <source>
        <dbReference type="ARBA" id="ARBA00022679"/>
    </source>
</evidence>
<comment type="subcellular location">
    <subcellularLocation>
        <location evidence="2">Cell membrane</location>
        <topology evidence="2">Multi-pass membrane protein</topology>
    </subcellularLocation>
</comment>
<proteinExistence type="predicted"/>
<dbReference type="RefSeq" id="WP_084117829.1">
    <property type="nucleotide sequence ID" value="NZ_FWXH01000042.1"/>
</dbReference>
<dbReference type="CDD" id="cd00082">
    <property type="entry name" value="HisKA"/>
    <property type="match status" value="1"/>
</dbReference>
<organism evidence="16 17">
    <name type="scientific">Clostridium acidisoli DSM 12555</name>
    <dbReference type="NCBI Taxonomy" id="1121291"/>
    <lineage>
        <taxon>Bacteria</taxon>
        <taxon>Bacillati</taxon>
        <taxon>Bacillota</taxon>
        <taxon>Clostridia</taxon>
        <taxon>Eubacteriales</taxon>
        <taxon>Clostridiaceae</taxon>
        <taxon>Clostridium</taxon>
    </lineage>
</organism>
<dbReference type="InterPro" id="IPR003661">
    <property type="entry name" value="HisK_dim/P_dom"/>
</dbReference>
<dbReference type="InterPro" id="IPR036097">
    <property type="entry name" value="HisK_dim/P_sf"/>
</dbReference>
<feature type="transmembrane region" description="Helical" evidence="14">
    <location>
        <begin position="12"/>
        <end position="37"/>
    </location>
</feature>
<keyword evidence="6" id="KW-0808">Transferase</keyword>
<dbReference type="GO" id="GO:0005524">
    <property type="term" value="F:ATP binding"/>
    <property type="evidence" value="ECO:0007669"/>
    <property type="project" value="UniProtKB-KW"/>
</dbReference>
<dbReference type="AlphaFoldDB" id="A0A1W1Y0P1"/>
<dbReference type="InterPro" id="IPR003594">
    <property type="entry name" value="HATPase_dom"/>
</dbReference>
<dbReference type="SMART" id="SM00387">
    <property type="entry name" value="HATPase_c"/>
    <property type="match status" value="1"/>
</dbReference>
<evidence type="ECO:0000256" key="2">
    <source>
        <dbReference type="ARBA" id="ARBA00004651"/>
    </source>
</evidence>
<evidence type="ECO:0000256" key="5">
    <source>
        <dbReference type="ARBA" id="ARBA00022553"/>
    </source>
</evidence>
<reference evidence="16 17" key="1">
    <citation type="submission" date="2017-04" db="EMBL/GenBank/DDBJ databases">
        <authorList>
            <person name="Afonso C.L."/>
            <person name="Miller P.J."/>
            <person name="Scott M.A."/>
            <person name="Spackman E."/>
            <person name="Goraichik I."/>
            <person name="Dimitrov K.M."/>
            <person name="Suarez D.L."/>
            <person name="Swayne D.E."/>
        </authorList>
    </citation>
    <scope>NUCLEOTIDE SEQUENCE [LARGE SCALE GENOMIC DNA]</scope>
    <source>
        <strain evidence="16 17">DSM 12555</strain>
    </source>
</reference>
<dbReference type="GO" id="GO:0000155">
    <property type="term" value="F:phosphorelay sensor kinase activity"/>
    <property type="evidence" value="ECO:0007669"/>
    <property type="project" value="InterPro"/>
</dbReference>
<keyword evidence="17" id="KW-1185">Reference proteome</keyword>
<dbReference type="STRING" id="1121291.SAMN02745134_03862"/>
<dbReference type="Pfam" id="PF02518">
    <property type="entry name" value="HATPase_c"/>
    <property type="match status" value="1"/>
</dbReference>
<keyword evidence="4" id="KW-1003">Cell membrane</keyword>
<evidence type="ECO:0000256" key="12">
    <source>
        <dbReference type="ARBA" id="ARBA00023012"/>
    </source>
</evidence>
<protein>
    <recommendedName>
        <fullName evidence="3">histidine kinase</fullName>
        <ecNumber evidence="3">2.7.13.3</ecNumber>
    </recommendedName>
</protein>
<feature type="domain" description="Histidine kinase" evidence="15">
    <location>
        <begin position="153"/>
        <end position="370"/>
    </location>
</feature>
<dbReference type="InterPro" id="IPR050398">
    <property type="entry name" value="HssS/ArlS-like"/>
</dbReference>
<dbReference type="InterPro" id="IPR004358">
    <property type="entry name" value="Sig_transdc_His_kin-like_C"/>
</dbReference>
<evidence type="ECO:0000256" key="8">
    <source>
        <dbReference type="ARBA" id="ARBA00022741"/>
    </source>
</evidence>
<dbReference type="Pfam" id="PF00512">
    <property type="entry name" value="HisKA"/>
    <property type="match status" value="1"/>
</dbReference>
<evidence type="ECO:0000256" key="10">
    <source>
        <dbReference type="ARBA" id="ARBA00022840"/>
    </source>
</evidence>
<keyword evidence="7 14" id="KW-0812">Transmembrane</keyword>
<accession>A0A1W1Y0P1</accession>
<dbReference type="Gene3D" id="3.30.565.10">
    <property type="entry name" value="Histidine kinase-like ATPase, C-terminal domain"/>
    <property type="match status" value="1"/>
</dbReference>
<dbReference type="EMBL" id="FWXH01000042">
    <property type="protein sequence ID" value="SMC29351.1"/>
    <property type="molecule type" value="Genomic_DNA"/>
</dbReference>
<dbReference type="Gene3D" id="1.10.287.130">
    <property type="match status" value="1"/>
</dbReference>
<dbReference type="SUPFAM" id="SSF55874">
    <property type="entry name" value="ATPase domain of HSP90 chaperone/DNA topoisomerase II/histidine kinase"/>
    <property type="match status" value="1"/>
</dbReference>
<evidence type="ECO:0000256" key="1">
    <source>
        <dbReference type="ARBA" id="ARBA00000085"/>
    </source>
</evidence>
<keyword evidence="12" id="KW-0902">Two-component regulatory system</keyword>
<dbReference type="PANTHER" id="PTHR45528:SF1">
    <property type="entry name" value="SENSOR HISTIDINE KINASE CPXA"/>
    <property type="match status" value="1"/>
</dbReference>
<dbReference type="SUPFAM" id="SSF47384">
    <property type="entry name" value="Homodimeric domain of signal transducing histidine kinase"/>
    <property type="match status" value="1"/>
</dbReference>
<dbReference type="PROSITE" id="PS50109">
    <property type="entry name" value="HIS_KIN"/>
    <property type="match status" value="1"/>
</dbReference>
<keyword evidence="11 14" id="KW-1133">Transmembrane helix</keyword>
<dbReference type="Proteomes" id="UP000192468">
    <property type="component" value="Unassembled WGS sequence"/>
</dbReference>